<comment type="caution">
    <text evidence="1">The sequence shown here is derived from an EMBL/GenBank/DDBJ whole genome shotgun (WGS) entry which is preliminary data.</text>
</comment>
<accession>A0AAI8YMA4</accession>
<evidence type="ECO:0000313" key="2">
    <source>
        <dbReference type="Proteomes" id="UP001295740"/>
    </source>
</evidence>
<dbReference type="PANTHER" id="PTHR28037">
    <property type="entry name" value="ALCOHOL O-ACETYLTRANSFERASE 1-RELATED"/>
    <property type="match status" value="1"/>
</dbReference>
<dbReference type="GO" id="GO:0008080">
    <property type="term" value="F:N-acetyltransferase activity"/>
    <property type="evidence" value="ECO:0007669"/>
    <property type="project" value="TreeGrafter"/>
</dbReference>
<name>A0AAI8YMA4_9PEZI</name>
<dbReference type="SUPFAM" id="SSF52777">
    <property type="entry name" value="CoA-dependent acyltransferases"/>
    <property type="match status" value="1"/>
</dbReference>
<keyword evidence="2" id="KW-1185">Reference proteome</keyword>
<dbReference type="Proteomes" id="UP001295740">
    <property type="component" value="Unassembled WGS sequence"/>
</dbReference>
<dbReference type="AlphaFoldDB" id="A0AAI8YMA4"/>
<reference evidence="1" key="1">
    <citation type="submission" date="2023-10" db="EMBL/GenBank/DDBJ databases">
        <authorList>
            <person name="Hackl T."/>
        </authorList>
    </citation>
    <scope>NUCLEOTIDE SEQUENCE</scope>
</reference>
<dbReference type="InterPro" id="IPR010828">
    <property type="entry name" value="Atf2/Sli1-like"/>
</dbReference>
<protein>
    <submittedName>
        <fullName evidence="1">Uu.00g059980.m01.CDS01</fullName>
    </submittedName>
</protein>
<gene>
    <name evidence="1" type="ORF">KHLLAP_LOCUS10566</name>
</gene>
<sequence length="498" mass="55058">MPAFRPPKSSGDDVATTKIVRRLGHNESYQLGLYMLNQYRGTSVSGRYQIPRPLANPDQQEKLVGIVEAALCDNIMKHHVLHVGILDATSSRPAFVQLDSLELRQHIEWQFLDASAHFEAALQHLTEIQIDAPYPRLNKQPGWGVVVLHQKGADFLEIMFTWSHPHADGMSGKIFHQSLISSFFSRGMNDKHPDMDAYTLGLPRSLPKLPPPIEQIMSLPLGTGYLVKMVIDDIRPPILTHFRSFTVDDSVLSQILAACRQHQTTLTGLFHGLVLAALATHLNKGAASGFEAATTIDQRRFVPSAPEGNPWLEPKQTIGNFVSIMYHTFEPELVAKVRSAALSTPEAPSAVLSEELAALIWEAAVQVRREVSDKVDLGVRNDLTGTMRFVKDWRAQLSKVARKPRHASWLITGLGILDGEAPPANESLEMNGEPSPTDSWRIRRAQFVLSAEVPGAALNISPLPSRVSDSALVVAGRMASLMKPWDALSWLIWNSGWG</sequence>
<organism evidence="1 2">
    <name type="scientific">Anthostomella pinea</name>
    <dbReference type="NCBI Taxonomy" id="933095"/>
    <lineage>
        <taxon>Eukaryota</taxon>
        <taxon>Fungi</taxon>
        <taxon>Dikarya</taxon>
        <taxon>Ascomycota</taxon>
        <taxon>Pezizomycotina</taxon>
        <taxon>Sordariomycetes</taxon>
        <taxon>Xylariomycetidae</taxon>
        <taxon>Xylariales</taxon>
        <taxon>Xylariaceae</taxon>
        <taxon>Anthostomella</taxon>
    </lineage>
</organism>
<dbReference type="Pfam" id="PF07247">
    <property type="entry name" value="AATase"/>
    <property type="match status" value="1"/>
</dbReference>
<dbReference type="EMBL" id="CAUWAG010000013">
    <property type="protein sequence ID" value="CAJ2510098.1"/>
    <property type="molecule type" value="Genomic_DNA"/>
</dbReference>
<proteinExistence type="predicted"/>
<dbReference type="PANTHER" id="PTHR28037:SF1">
    <property type="entry name" value="ALCOHOL O-ACETYLTRANSFERASE 1-RELATED"/>
    <property type="match status" value="1"/>
</dbReference>
<evidence type="ECO:0000313" key="1">
    <source>
        <dbReference type="EMBL" id="CAJ2510098.1"/>
    </source>
</evidence>
<dbReference type="InterPro" id="IPR052058">
    <property type="entry name" value="Alcohol_O-acetyltransferase"/>
</dbReference>